<evidence type="ECO:0000313" key="3">
    <source>
        <dbReference type="Proteomes" id="UP000264217"/>
    </source>
</evidence>
<sequence length="305" mass="35666">MKKILISLSLFACVLSASAQSKFEQDRNAIKALAGYYKVTFNYAETFAADTAYKFHPRYHSWGYEWATIVEDSPKKIAIQHLLVVGDSTVIKHWREDWVYEQPTILQYDKDNTWKKVTLKPAEVKGRWVQKVYQVDDSPRYEGIGTWVHVDGRHEWQSKTDSPLPRREFTKRSDYNVLNRGNRIYLTTQGWMFEQDNNKVVRSADGDKTIAQEKGYEEFTKVDEAKFAYAKKWWAGQQAYWADARKAWDAIYEKNPSIKLAGKKDGKLLFEQLFDLAERSEKEKWNSDKNKAETIKVINNYVNAS</sequence>
<protein>
    <submittedName>
        <fullName evidence="2">Uncharacterized protein</fullName>
    </submittedName>
</protein>
<dbReference type="Pfam" id="PF20311">
    <property type="entry name" value="DUF6607"/>
    <property type="match status" value="1"/>
</dbReference>
<keyword evidence="3" id="KW-1185">Reference proteome</keyword>
<organism evidence="2 3">
    <name type="scientific">Mucilaginibacter conchicola</name>
    <dbReference type="NCBI Taxonomy" id="2303333"/>
    <lineage>
        <taxon>Bacteria</taxon>
        <taxon>Pseudomonadati</taxon>
        <taxon>Bacteroidota</taxon>
        <taxon>Sphingobacteriia</taxon>
        <taxon>Sphingobacteriales</taxon>
        <taxon>Sphingobacteriaceae</taxon>
        <taxon>Mucilaginibacter</taxon>
    </lineage>
</organism>
<accession>A0A372NT49</accession>
<feature type="signal peptide" evidence="1">
    <location>
        <begin position="1"/>
        <end position="19"/>
    </location>
</feature>
<dbReference type="AlphaFoldDB" id="A0A372NT49"/>
<keyword evidence="1" id="KW-0732">Signal</keyword>
<dbReference type="OrthoDB" id="8564954at2"/>
<proteinExistence type="predicted"/>
<comment type="caution">
    <text evidence="2">The sequence shown here is derived from an EMBL/GenBank/DDBJ whole genome shotgun (WGS) entry which is preliminary data.</text>
</comment>
<evidence type="ECO:0000313" key="2">
    <source>
        <dbReference type="EMBL" id="RFZ92460.1"/>
    </source>
</evidence>
<dbReference type="RefSeq" id="WP_117392169.1">
    <property type="nucleotide sequence ID" value="NZ_QWDC01000002.1"/>
</dbReference>
<reference evidence="2 3" key="1">
    <citation type="submission" date="2018-08" db="EMBL/GenBank/DDBJ databases">
        <title>Mucilaginibacter sp. MYSH2.</title>
        <authorList>
            <person name="Seo T."/>
        </authorList>
    </citation>
    <scope>NUCLEOTIDE SEQUENCE [LARGE SCALE GENOMIC DNA]</scope>
    <source>
        <strain evidence="2 3">MYSH2</strain>
    </source>
</reference>
<name>A0A372NT49_9SPHI</name>
<evidence type="ECO:0000256" key="1">
    <source>
        <dbReference type="SAM" id="SignalP"/>
    </source>
</evidence>
<gene>
    <name evidence="2" type="ORF">D0C36_13615</name>
</gene>
<dbReference type="Proteomes" id="UP000264217">
    <property type="component" value="Unassembled WGS sequence"/>
</dbReference>
<dbReference type="InterPro" id="IPR046715">
    <property type="entry name" value="DUF6607"/>
</dbReference>
<dbReference type="EMBL" id="QWDC01000002">
    <property type="protein sequence ID" value="RFZ92460.1"/>
    <property type="molecule type" value="Genomic_DNA"/>
</dbReference>
<feature type="chain" id="PRO_5016687506" evidence="1">
    <location>
        <begin position="20"/>
        <end position="305"/>
    </location>
</feature>